<keyword evidence="1" id="KW-0812">Transmembrane</keyword>
<evidence type="ECO:0000313" key="2">
    <source>
        <dbReference type="EMBL" id="TWG84963.1"/>
    </source>
</evidence>
<protein>
    <submittedName>
        <fullName evidence="2">Uncharacterized protein</fullName>
    </submittedName>
</protein>
<dbReference type="Proteomes" id="UP000318141">
    <property type="component" value="Unassembled WGS sequence"/>
</dbReference>
<dbReference type="AlphaFoldDB" id="A0A562BIV5"/>
<evidence type="ECO:0000313" key="3">
    <source>
        <dbReference type="Proteomes" id="UP000318141"/>
    </source>
</evidence>
<keyword evidence="1" id="KW-0472">Membrane</keyword>
<feature type="transmembrane region" description="Helical" evidence="1">
    <location>
        <begin position="6"/>
        <end position="38"/>
    </location>
</feature>
<comment type="caution">
    <text evidence="2">The sequence shown here is derived from an EMBL/GenBank/DDBJ whole genome shotgun (WGS) entry which is preliminary data.</text>
</comment>
<organism evidence="2 3">
    <name type="scientific">Cupriavidus gilardii J11</name>
    <dbReference type="NCBI Taxonomy" id="936133"/>
    <lineage>
        <taxon>Bacteria</taxon>
        <taxon>Pseudomonadati</taxon>
        <taxon>Pseudomonadota</taxon>
        <taxon>Betaproteobacteria</taxon>
        <taxon>Burkholderiales</taxon>
        <taxon>Burkholderiaceae</taxon>
        <taxon>Cupriavidus</taxon>
    </lineage>
</organism>
<gene>
    <name evidence="2" type="ORF">L602_002700000550</name>
</gene>
<keyword evidence="1" id="KW-1133">Transmembrane helix</keyword>
<proteinExistence type="predicted"/>
<evidence type="ECO:0000256" key="1">
    <source>
        <dbReference type="SAM" id="Phobius"/>
    </source>
</evidence>
<keyword evidence="3" id="KW-1185">Reference proteome</keyword>
<dbReference type="EMBL" id="VLJN01000020">
    <property type="protein sequence ID" value="TWG84963.1"/>
    <property type="molecule type" value="Genomic_DNA"/>
</dbReference>
<sequence>MTLARAIVAAALAGMAIIAALLAAIVFCSGALLAGLAYRCAQAISRGLRRLMEAVR</sequence>
<reference evidence="2 3" key="1">
    <citation type="submission" date="2019-07" db="EMBL/GenBank/DDBJ databases">
        <title>Genome sequencing of lignin-degrading bacterial isolates.</title>
        <authorList>
            <person name="Gladden J."/>
        </authorList>
    </citation>
    <scope>NUCLEOTIDE SEQUENCE [LARGE SCALE GENOMIC DNA]</scope>
    <source>
        <strain evidence="2 3">J11</strain>
    </source>
</reference>
<name>A0A562BIV5_9BURK</name>
<accession>A0A562BIV5</accession>